<keyword evidence="5 10" id="KW-0552">Olfaction</keyword>
<feature type="transmembrane region" description="Helical" evidence="10">
    <location>
        <begin position="53"/>
        <end position="73"/>
    </location>
</feature>
<keyword evidence="7 10" id="KW-0472">Membrane</keyword>
<dbReference type="PANTHER" id="PTHR21137">
    <property type="entry name" value="ODORANT RECEPTOR"/>
    <property type="match status" value="1"/>
</dbReference>
<keyword evidence="4 10" id="KW-0812">Transmembrane</keyword>
<feature type="transmembrane region" description="Helical" evidence="10">
    <location>
        <begin position="281"/>
        <end position="302"/>
    </location>
</feature>
<keyword evidence="2" id="KW-1003">Cell membrane</keyword>
<organism evidence="11 12">
    <name type="scientific">Ceutorhynchus assimilis</name>
    <name type="common">cabbage seed weevil</name>
    <dbReference type="NCBI Taxonomy" id="467358"/>
    <lineage>
        <taxon>Eukaryota</taxon>
        <taxon>Metazoa</taxon>
        <taxon>Ecdysozoa</taxon>
        <taxon>Arthropoda</taxon>
        <taxon>Hexapoda</taxon>
        <taxon>Insecta</taxon>
        <taxon>Pterygota</taxon>
        <taxon>Neoptera</taxon>
        <taxon>Endopterygota</taxon>
        <taxon>Coleoptera</taxon>
        <taxon>Polyphaga</taxon>
        <taxon>Cucujiformia</taxon>
        <taxon>Curculionidae</taxon>
        <taxon>Ceutorhynchinae</taxon>
        <taxon>Ceutorhynchus</taxon>
    </lineage>
</organism>
<dbReference type="GO" id="GO:0005549">
    <property type="term" value="F:odorant binding"/>
    <property type="evidence" value="ECO:0007669"/>
    <property type="project" value="InterPro"/>
</dbReference>
<evidence type="ECO:0000256" key="6">
    <source>
        <dbReference type="ARBA" id="ARBA00022989"/>
    </source>
</evidence>
<evidence type="ECO:0000256" key="1">
    <source>
        <dbReference type="ARBA" id="ARBA00004651"/>
    </source>
</evidence>
<keyword evidence="8 10" id="KW-0675">Receptor</keyword>
<evidence type="ECO:0000256" key="10">
    <source>
        <dbReference type="RuleBase" id="RU351113"/>
    </source>
</evidence>
<dbReference type="GO" id="GO:0004984">
    <property type="term" value="F:olfactory receptor activity"/>
    <property type="evidence" value="ECO:0007669"/>
    <property type="project" value="InterPro"/>
</dbReference>
<dbReference type="AlphaFoldDB" id="A0A9N9MI66"/>
<accession>A0A9N9MI66</accession>
<dbReference type="OrthoDB" id="6717771at2759"/>
<comment type="similarity">
    <text evidence="10">Belongs to the insect chemoreceptor superfamily. Heteromeric odorant receptor channel (TC 1.A.69) family.</text>
</comment>
<keyword evidence="6 10" id="KW-1133">Transmembrane helix</keyword>
<proteinExistence type="inferred from homology"/>
<evidence type="ECO:0000256" key="4">
    <source>
        <dbReference type="ARBA" id="ARBA00022692"/>
    </source>
</evidence>
<feature type="transmembrane region" description="Helical" evidence="10">
    <location>
        <begin position="117"/>
        <end position="135"/>
    </location>
</feature>
<reference evidence="11" key="1">
    <citation type="submission" date="2022-01" db="EMBL/GenBank/DDBJ databases">
        <authorList>
            <person name="King R."/>
        </authorList>
    </citation>
    <scope>NUCLEOTIDE SEQUENCE</scope>
</reference>
<dbReference type="PANTHER" id="PTHR21137:SF35">
    <property type="entry name" value="ODORANT RECEPTOR 19A-RELATED"/>
    <property type="match status" value="1"/>
</dbReference>
<dbReference type="Proteomes" id="UP001152799">
    <property type="component" value="Chromosome 2"/>
</dbReference>
<sequence length="380" mass="44456">MLPNISENKSRHYKITHNVHTFFIYLVALCCVLAEVIKLYQIVTDDYFIYDELIRNLVMTTFHITTMLKCVFLRSRTSAKLFKAIINYEKMVYDSANDKIISIYRELLTNMQKTRNYYFMVFLTNVVFYIAAPKFRDPYYITRNNVTAIVQQMPISSWTPIENNYWFSFIWTSGVGFYLVIFFLTTDLTINSFIMFGVCQIKILKHFISDFHYYANDIKQKRSCTKEESFRMLQKELIIMHQEILSSIRDLNKTLKKVMLIDFVPSSLQLAGVLFQTMANLSVIQCILVGQFIVTLCARIFIYCNNAQNLAVQSESVASTWYDIDWTELPHDVRKNIVFCMSVAQKPLYITVGDMGNITLETFLSIIKGAYSYMMLLNTI</sequence>
<keyword evidence="12" id="KW-1185">Reference proteome</keyword>
<dbReference type="GO" id="GO:0005886">
    <property type="term" value="C:plasma membrane"/>
    <property type="evidence" value="ECO:0007669"/>
    <property type="project" value="UniProtKB-SubCell"/>
</dbReference>
<dbReference type="GO" id="GO:0007165">
    <property type="term" value="P:signal transduction"/>
    <property type="evidence" value="ECO:0007669"/>
    <property type="project" value="UniProtKB-KW"/>
</dbReference>
<feature type="transmembrane region" description="Helical" evidence="10">
    <location>
        <begin position="258"/>
        <end position="275"/>
    </location>
</feature>
<evidence type="ECO:0000256" key="2">
    <source>
        <dbReference type="ARBA" id="ARBA00022475"/>
    </source>
</evidence>
<gene>
    <name evidence="11" type="ORF">CEUTPL_LOCUS4826</name>
</gene>
<comment type="caution">
    <text evidence="10">Lacks conserved residue(s) required for the propagation of feature annotation.</text>
</comment>
<evidence type="ECO:0000256" key="5">
    <source>
        <dbReference type="ARBA" id="ARBA00022725"/>
    </source>
</evidence>
<evidence type="ECO:0000313" key="11">
    <source>
        <dbReference type="EMBL" id="CAG9764181.1"/>
    </source>
</evidence>
<feature type="transmembrane region" description="Helical" evidence="10">
    <location>
        <begin position="21"/>
        <end position="41"/>
    </location>
</feature>
<protein>
    <recommendedName>
        <fullName evidence="10">Odorant receptor</fullName>
    </recommendedName>
</protein>
<name>A0A9N9MI66_9CUCU</name>
<evidence type="ECO:0000256" key="7">
    <source>
        <dbReference type="ARBA" id="ARBA00023136"/>
    </source>
</evidence>
<keyword evidence="9 10" id="KW-0807">Transducer</keyword>
<evidence type="ECO:0000256" key="8">
    <source>
        <dbReference type="ARBA" id="ARBA00023170"/>
    </source>
</evidence>
<dbReference type="EMBL" id="OU892278">
    <property type="protein sequence ID" value="CAG9764181.1"/>
    <property type="molecule type" value="Genomic_DNA"/>
</dbReference>
<dbReference type="InterPro" id="IPR004117">
    <property type="entry name" value="7tm6_olfct_rcpt"/>
</dbReference>
<keyword evidence="3 10" id="KW-0716">Sensory transduction</keyword>
<evidence type="ECO:0000313" key="12">
    <source>
        <dbReference type="Proteomes" id="UP001152799"/>
    </source>
</evidence>
<dbReference type="Pfam" id="PF02949">
    <property type="entry name" value="7tm_6"/>
    <property type="match status" value="1"/>
</dbReference>
<comment type="subcellular location">
    <subcellularLocation>
        <location evidence="1 10">Cell membrane</location>
        <topology evidence="1 10">Multi-pass membrane protein</topology>
    </subcellularLocation>
</comment>
<evidence type="ECO:0000256" key="3">
    <source>
        <dbReference type="ARBA" id="ARBA00022606"/>
    </source>
</evidence>
<evidence type="ECO:0000256" key="9">
    <source>
        <dbReference type="ARBA" id="ARBA00023224"/>
    </source>
</evidence>